<dbReference type="EMBL" id="MT141551">
    <property type="protein sequence ID" value="QJA66204.1"/>
    <property type="molecule type" value="Genomic_DNA"/>
</dbReference>
<proteinExistence type="predicted"/>
<accession>A0A6H1ZA73</accession>
<protein>
    <submittedName>
        <fullName evidence="1">Uncharacterized protein</fullName>
    </submittedName>
</protein>
<dbReference type="EMBL" id="MT143974">
    <property type="protein sequence ID" value="QJA44185.1"/>
    <property type="molecule type" value="Genomic_DNA"/>
</dbReference>
<gene>
    <name evidence="2" type="ORF">MM415B00359_0015</name>
    <name evidence="1" type="ORF">TM448A00090_0017</name>
</gene>
<name>A0A6H1ZA73_9ZZZZ</name>
<dbReference type="AlphaFoldDB" id="A0A6H1ZA73"/>
<sequence length="124" mass="14871">MQMGHKNMSNAIEQQQQDVSGFVILCEGCKEPLIQRLSNGLWKFKWGRQQKFNEDNELIYEWTPIELYVHGTIRIKCFRKDCAHWNDLTFLPNVNEIETIEQITERFQEIKELLDRFPKARQRA</sequence>
<organism evidence="1">
    <name type="scientific">viral metagenome</name>
    <dbReference type="NCBI Taxonomy" id="1070528"/>
    <lineage>
        <taxon>unclassified sequences</taxon>
        <taxon>metagenomes</taxon>
        <taxon>organismal metagenomes</taxon>
    </lineage>
</organism>
<evidence type="ECO:0000313" key="2">
    <source>
        <dbReference type="EMBL" id="QJA66204.1"/>
    </source>
</evidence>
<evidence type="ECO:0000313" key="1">
    <source>
        <dbReference type="EMBL" id="QJA44185.1"/>
    </source>
</evidence>
<reference evidence="1" key="1">
    <citation type="submission" date="2020-03" db="EMBL/GenBank/DDBJ databases">
        <title>The deep terrestrial virosphere.</title>
        <authorList>
            <person name="Holmfeldt K."/>
            <person name="Nilsson E."/>
            <person name="Simone D."/>
            <person name="Lopez-Fernandez M."/>
            <person name="Wu X."/>
            <person name="de Brujin I."/>
            <person name="Lundin D."/>
            <person name="Andersson A."/>
            <person name="Bertilsson S."/>
            <person name="Dopson M."/>
        </authorList>
    </citation>
    <scope>NUCLEOTIDE SEQUENCE</scope>
    <source>
        <strain evidence="2">MM415B00359</strain>
        <strain evidence="1">TM448A00090</strain>
    </source>
</reference>